<dbReference type="EMBL" id="VVYF01000005">
    <property type="protein sequence ID" value="KAA5493616.1"/>
    <property type="molecule type" value="Genomic_DNA"/>
</dbReference>
<evidence type="ECO:0000313" key="5">
    <source>
        <dbReference type="EMBL" id="MDO6356332.1"/>
    </source>
</evidence>
<dbReference type="EMBL" id="CZAI01000002">
    <property type="protein sequence ID" value="CUO94787.1"/>
    <property type="molecule type" value="Genomic_DNA"/>
</dbReference>
<evidence type="ECO:0000313" key="9">
    <source>
        <dbReference type="EMBL" id="UVQ94936.1"/>
    </source>
</evidence>
<dbReference type="KEGG" id="bcac:CGC64_10130"/>
<dbReference type="AlphaFoldDB" id="A0A174PYD0"/>
<dbReference type="EMBL" id="JAUONL010000001">
    <property type="protein sequence ID" value="MDO6356332.1"/>
    <property type="molecule type" value="Genomic_DNA"/>
</dbReference>
<evidence type="ECO:0000313" key="2">
    <source>
        <dbReference type="EMBL" id="CUP64606.1"/>
    </source>
</evidence>
<evidence type="ECO:0000313" key="7">
    <source>
        <dbReference type="EMBL" id="RGY29603.1"/>
    </source>
</evidence>
<evidence type="ECO:0000313" key="13">
    <source>
        <dbReference type="Proteomes" id="UP000284431"/>
    </source>
</evidence>
<evidence type="ECO:0000313" key="15">
    <source>
        <dbReference type="Proteomes" id="UP000475905"/>
    </source>
</evidence>
<dbReference type="Proteomes" id="UP000491168">
    <property type="component" value="Unassembled WGS sequence"/>
</dbReference>
<dbReference type="EMBL" id="CP103166">
    <property type="protein sequence ID" value="UVQ94936.1"/>
    <property type="molecule type" value="Genomic_DNA"/>
</dbReference>
<evidence type="ECO:0000313" key="11">
    <source>
        <dbReference type="Proteomes" id="UP000095725"/>
    </source>
</evidence>
<evidence type="ECO:0000313" key="10">
    <source>
        <dbReference type="Proteomes" id="UP000095657"/>
    </source>
</evidence>
<evidence type="ECO:0000313" key="6">
    <source>
        <dbReference type="EMBL" id="RGR73934.1"/>
    </source>
</evidence>
<dbReference type="EMBL" id="VVYP01000005">
    <property type="protein sequence ID" value="KAA5464715.1"/>
    <property type="molecule type" value="Genomic_DNA"/>
</dbReference>
<dbReference type="RefSeq" id="WP_005680616.1">
    <property type="nucleotide sequence ID" value="NZ_CABMOQ010000006.1"/>
</dbReference>
<evidence type="ECO:0000313" key="1">
    <source>
        <dbReference type="EMBL" id="CUO94787.1"/>
    </source>
</evidence>
<gene>
    <name evidence="8" type="ORF">DW794_01755</name>
    <name evidence="6" type="ORF">DWY26_02375</name>
    <name evidence="7" type="ORF">DXA49_01110</name>
    <name evidence="1" type="ORF">ERS852494_01170</name>
    <name evidence="2" type="ORF">ERS852558_00675</name>
    <name evidence="4" type="ORF">F2Y35_05435</name>
    <name evidence="3" type="ORF">F2Y36_06315</name>
    <name evidence="9" type="ORF">NXW23_10870</name>
    <name evidence="5" type="ORF">Q4469_01235</name>
</gene>
<dbReference type="Proteomes" id="UP000284205">
    <property type="component" value="Unassembled WGS sequence"/>
</dbReference>
<evidence type="ECO:0000313" key="4">
    <source>
        <dbReference type="EMBL" id="KAA5493616.1"/>
    </source>
</evidence>
<organism evidence="2 11">
    <name type="scientific">Bacteroides caccae</name>
    <dbReference type="NCBI Taxonomy" id="47678"/>
    <lineage>
        <taxon>Bacteria</taxon>
        <taxon>Pseudomonadati</taxon>
        <taxon>Bacteroidota</taxon>
        <taxon>Bacteroidia</taxon>
        <taxon>Bacteroidales</taxon>
        <taxon>Bacteroidaceae</taxon>
        <taxon>Bacteroides</taxon>
    </lineage>
</organism>
<keyword evidence="2" id="KW-0449">Lipoprotein</keyword>
<dbReference type="Proteomes" id="UP001170023">
    <property type="component" value="Unassembled WGS sequence"/>
</dbReference>
<dbReference type="EMBL" id="QSCS01000002">
    <property type="protein sequence ID" value="RGY29603.1"/>
    <property type="molecule type" value="Genomic_DNA"/>
</dbReference>
<name>A0A174PYD0_9BACE</name>
<dbReference type="Proteomes" id="UP000284689">
    <property type="component" value="Unassembled WGS sequence"/>
</dbReference>
<dbReference type="Proteomes" id="UP001060260">
    <property type="component" value="Chromosome"/>
</dbReference>
<dbReference type="EMBL" id="CZBL01000002">
    <property type="protein sequence ID" value="CUP64606.1"/>
    <property type="molecule type" value="Genomic_DNA"/>
</dbReference>
<accession>A0A174PYD0</accession>
<dbReference type="Proteomes" id="UP000095725">
    <property type="component" value="Unassembled WGS sequence"/>
</dbReference>
<dbReference type="Proteomes" id="UP000284431">
    <property type="component" value="Unassembled WGS sequence"/>
</dbReference>
<evidence type="ECO:0000313" key="3">
    <source>
        <dbReference type="EMBL" id="KAA5464715.1"/>
    </source>
</evidence>
<evidence type="ECO:0000313" key="12">
    <source>
        <dbReference type="Proteomes" id="UP000284205"/>
    </source>
</evidence>
<proteinExistence type="predicted"/>
<reference evidence="15 16" key="3">
    <citation type="journal article" date="2019" name="Nat. Med.">
        <title>A library of human gut bacterial isolates paired with longitudinal multiomics data enables mechanistic microbiome research.</title>
        <authorList>
            <person name="Poyet M."/>
            <person name="Groussin M."/>
            <person name="Gibbons S.M."/>
            <person name="Avila-Pacheco J."/>
            <person name="Jiang X."/>
            <person name="Kearney S.M."/>
            <person name="Perrotta A.R."/>
            <person name="Berdy B."/>
            <person name="Zhao S."/>
            <person name="Lieberman T.D."/>
            <person name="Swanson P.K."/>
            <person name="Smith M."/>
            <person name="Roesemann S."/>
            <person name="Alexander J.E."/>
            <person name="Rich S.A."/>
            <person name="Livny J."/>
            <person name="Vlamakis H."/>
            <person name="Clish C."/>
            <person name="Bullock K."/>
            <person name="Deik A."/>
            <person name="Scott J."/>
            <person name="Pierce K.A."/>
            <person name="Xavier R.J."/>
            <person name="Alm E.J."/>
        </authorList>
    </citation>
    <scope>NUCLEOTIDE SEQUENCE [LARGE SCALE GENOMIC DNA]</scope>
    <source>
        <strain evidence="4 16">BIOML-A21</strain>
        <strain evidence="3 15">BIOML-A31</strain>
    </source>
</reference>
<evidence type="ECO:0000313" key="8">
    <source>
        <dbReference type="EMBL" id="RHD53398.1"/>
    </source>
</evidence>
<sequence>MKRIVGIVYVFLCWGISLHAQSVRVIETLKKLEMENISVVEKSDTITAAFETSVYRGAYNGIGIAIRHLVAMPEMPTLQLVILDNALPQLCITLPAKLVQQYQSGEYTLDEVYRNMEMTTSTGTAMRRLKGIKREDSTFGKVDLVLYPGVMLVNNVTYKLYKAALDLQPALEMQLWKGASLRMQVSLPIVNNEEGKWDCVRLGFMTLRQDFRLANHWKGYLTGGNFSDDRMGVAAGVGYFSANGRWTVEGEGGITGSSHFYGSKWEMSKWKRINGRLSVGYYVPEVNTLVKVEGSRFIYGDYGIRGTLSRYFGEYIVGIYGMYTDGAKNAGFNFSIPLPGKKRKRHALRIMLPEYFAFQYDMRSGNEYAHRSLGESYNTEPRSVENSRFWQPDHIRYYLIRTSEN</sequence>
<dbReference type="EMBL" id="QRUO01000002">
    <property type="protein sequence ID" value="RGR73934.1"/>
    <property type="molecule type" value="Genomic_DNA"/>
</dbReference>
<evidence type="ECO:0000313" key="14">
    <source>
        <dbReference type="Proteomes" id="UP000284689"/>
    </source>
</evidence>
<dbReference type="Proteomes" id="UP000475905">
    <property type="component" value="Unassembled WGS sequence"/>
</dbReference>
<dbReference type="GeneID" id="75113919"/>
<reference evidence="10 11" key="1">
    <citation type="submission" date="2015-09" db="EMBL/GenBank/DDBJ databases">
        <authorList>
            <consortium name="Pathogen Informatics"/>
        </authorList>
    </citation>
    <scope>NUCLEOTIDE SEQUENCE [LARGE SCALE GENOMIC DNA]</scope>
    <source>
        <strain evidence="1 10">2789STDY5834880</strain>
        <strain evidence="2 11">2789STDY5834946</strain>
    </source>
</reference>
<reference evidence="12 13" key="2">
    <citation type="submission" date="2018-08" db="EMBL/GenBank/DDBJ databases">
        <title>A genome reference for cultivated species of the human gut microbiota.</title>
        <authorList>
            <person name="Zou Y."/>
            <person name="Xue W."/>
            <person name="Luo G."/>
        </authorList>
    </citation>
    <scope>NUCLEOTIDE SEQUENCE [LARGE SCALE GENOMIC DNA]</scope>
    <source>
        <strain evidence="6 12">AF24-29LB</strain>
        <strain evidence="8 14">AM31-16AC</strain>
        <strain evidence="7 13">OF02-6LB</strain>
    </source>
</reference>
<reference evidence="5" key="5">
    <citation type="submission" date="2023-07" db="EMBL/GenBank/DDBJ databases">
        <title>Whole Genome Sequencing of Colonoscopy isolates.</title>
        <authorList>
            <person name="Surve S.V."/>
            <person name="Valls R.A."/>
            <person name="Barrak K.E."/>
            <person name="Gardner T.B."/>
            <person name="O'Toole G.A."/>
        </authorList>
    </citation>
    <scope>NUCLEOTIDE SEQUENCE</scope>
    <source>
        <strain evidence="5">GP0119</strain>
    </source>
</reference>
<protein>
    <submittedName>
        <fullName evidence="2">Bacterial putative lipoprotein (DUF940)</fullName>
    </submittedName>
    <submittedName>
        <fullName evidence="3">YjbH domain-containing protein</fullName>
    </submittedName>
</protein>
<dbReference type="STRING" id="47678.ERS852494_01170"/>
<dbReference type="Proteomes" id="UP000095657">
    <property type="component" value="Unassembled WGS sequence"/>
</dbReference>
<evidence type="ECO:0000313" key="16">
    <source>
        <dbReference type="Proteomes" id="UP000491168"/>
    </source>
</evidence>
<dbReference type="EMBL" id="QSJD01000002">
    <property type="protein sequence ID" value="RHD53398.1"/>
    <property type="molecule type" value="Genomic_DNA"/>
</dbReference>
<reference evidence="9" key="4">
    <citation type="submission" date="2022-08" db="EMBL/GenBank/DDBJ databases">
        <title>Genome Sequencing of Bacteroides fragilis Group Isolates with Nanopore Technology.</title>
        <authorList>
            <person name="Tisza M.J."/>
            <person name="Smith D."/>
            <person name="Dekker J.P."/>
        </authorList>
    </citation>
    <scope>NUCLEOTIDE SEQUENCE</scope>
    <source>
        <strain evidence="9">BFG-474</strain>
    </source>
</reference>